<sequence>MFCARRKKKWSDNEKKTEPSVEKKIVLDEAVKPPKAEIPEISKKSEFDVDENGFVIDESDDEDLDTLKYLESQEPTQVRPYTVDEVSEIEKTYMKIHASKSRMMLAICEHRYAKYPKGLKVVEEAKQRIEKERKKREEEEEEIRKKKKEADKMKKEKDKEEEDKNKKKEKKNKKSHDEEENYDSGIQNENCFIDAY</sequence>
<reference evidence="2 3" key="1">
    <citation type="submission" date="2022-05" db="EMBL/GenBank/DDBJ databases">
        <title>Chromosome-level reference genomes for two strains of Caenorhabditis briggsae: an improved platform for comparative genomics.</title>
        <authorList>
            <person name="Stevens L."/>
            <person name="Andersen E.C."/>
        </authorList>
    </citation>
    <scope>NUCLEOTIDE SEQUENCE [LARGE SCALE GENOMIC DNA]</scope>
    <source>
        <strain evidence="2">QX1410_ONT</strain>
        <tissue evidence="2">Whole-organism</tissue>
    </source>
</reference>
<organism evidence="2 3">
    <name type="scientific">Caenorhabditis briggsae</name>
    <dbReference type="NCBI Taxonomy" id="6238"/>
    <lineage>
        <taxon>Eukaryota</taxon>
        <taxon>Metazoa</taxon>
        <taxon>Ecdysozoa</taxon>
        <taxon>Nematoda</taxon>
        <taxon>Chromadorea</taxon>
        <taxon>Rhabditida</taxon>
        <taxon>Rhabditina</taxon>
        <taxon>Rhabditomorpha</taxon>
        <taxon>Rhabditoidea</taxon>
        <taxon>Rhabditidae</taxon>
        <taxon>Peloderinae</taxon>
        <taxon>Caenorhabditis</taxon>
    </lineage>
</organism>
<proteinExistence type="predicted"/>
<dbReference type="AlphaFoldDB" id="A0AAE9DLN1"/>
<evidence type="ECO:0000313" key="3">
    <source>
        <dbReference type="Proteomes" id="UP000827892"/>
    </source>
</evidence>
<dbReference type="EMBL" id="CP090892">
    <property type="protein sequence ID" value="ULU07279.1"/>
    <property type="molecule type" value="Genomic_DNA"/>
</dbReference>
<evidence type="ECO:0000313" key="2">
    <source>
        <dbReference type="EMBL" id="ULU07279.1"/>
    </source>
</evidence>
<protein>
    <submittedName>
        <fullName evidence="2">Uncharacterized protein</fullName>
    </submittedName>
</protein>
<feature type="compositionally biased region" description="Basic and acidic residues" evidence="1">
    <location>
        <begin position="127"/>
        <end position="166"/>
    </location>
</feature>
<gene>
    <name evidence="2" type="ORF">L3Y34_018798</name>
</gene>
<name>A0AAE9DLN1_CAEBR</name>
<feature type="region of interest" description="Disordered" evidence="1">
    <location>
        <begin position="127"/>
        <end position="196"/>
    </location>
</feature>
<dbReference type="Proteomes" id="UP000827892">
    <property type="component" value="Chromosome II"/>
</dbReference>
<evidence type="ECO:0000256" key="1">
    <source>
        <dbReference type="SAM" id="MobiDB-lite"/>
    </source>
</evidence>
<accession>A0AAE9DLN1</accession>